<dbReference type="AlphaFoldDB" id="A0AB74A3X3"/>
<accession>A0AB74A3X3</accession>
<gene>
    <name evidence="1" type="ORF">ALQ98_101957</name>
</gene>
<dbReference type="Proteomes" id="UP000267978">
    <property type="component" value="Unassembled WGS sequence"/>
</dbReference>
<evidence type="ECO:0000313" key="2">
    <source>
        <dbReference type="Proteomes" id="UP000267978"/>
    </source>
</evidence>
<reference evidence="1 2" key="1">
    <citation type="submission" date="2018-08" db="EMBL/GenBank/DDBJ databases">
        <title>Recombination of ecologically and evolutionarily significant loci maintains genetic cohesion in the Pseudomonas syringae species complex.</title>
        <authorList>
            <person name="Dillon M."/>
            <person name="Thakur S."/>
            <person name="Almeida R.N.D."/>
            <person name="Weir B.S."/>
            <person name="Guttman D.S."/>
        </authorList>
    </citation>
    <scope>NUCLEOTIDE SEQUENCE [LARGE SCALE GENOMIC DNA]</scope>
    <source>
        <strain evidence="1 2">ICMP 3946</strain>
    </source>
</reference>
<proteinExistence type="predicted"/>
<protein>
    <submittedName>
        <fullName evidence="1">Uncharacterized protein</fullName>
    </submittedName>
</protein>
<organism evidence="1 2">
    <name type="scientific">Pseudomonas syringae pv. lapsa</name>
    <dbReference type="NCBI Taxonomy" id="199201"/>
    <lineage>
        <taxon>Bacteria</taxon>
        <taxon>Pseudomonadati</taxon>
        <taxon>Pseudomonadota</taxon>
        <taxon>Gammaproteobacteria</taxon>
        <taxon>Pseudomonadales</taxon>
        <taxon>Pseudomonadaceae</taxon>
        <taxon>Pseudomonas</taxon>
        <taxon>Pseudomonas syringae</taxon>
    </lineage>
</organism>
<evidence type="ECO:0000313" key="1">
    <source>
        <dbReference type="EMBL" id="RML24823.1"/>
    </source>
</evidence>
<comment type="caution">
    <text evidence="1">The sequence shown here is derived from an EMBL/GenBank/DDBJ whole genome shotgun (WGS) entry which is preliminary data.</text>
</comment>
<name>A0AB74A3X3_PSESX</name>
<sequence length="37" mass="4123">MSLDQDSKRALSNNCITEAQLDISQDRRVGLPFVTSI</sequence>
<dbReference type="EMBL" id="RBNO01000077">
    <property type="protein sequence ID" value="RML24823.1"/>
    <property type="molecule type" value="Genomic_DNA"/>
</dbReference>